<dbReference type="Pfam" id="PF02734">
    <property type="entry name" value="Dak2"/>
    <property type="match status" value="1"/>
</dbReference>
<dbReference type="SUPFAM" id="SSF101473">
    <property type="entry name" value="DhaL-like"/>
    <property type="match status" value="1"/>
</dbReference>
<evidence type="ECO:0000313" key="7">
    <source>
        <dbReference type="EMBL" id="AGM26794.1"/>
    </source>
</evidence>
<dbReference type="GO" id="GO:0005524">
    <property type="term" value="F:ATP binding"/>
    <property type="evidence" value="ECO:0007669"/>
    <property type="project" value="UniProtKB-KW"/>
</dbReference>
<evidence type="ECO:0000259" key="6">
    <source>
        <dbReference type="PROSITE" id="PS51481"/>
    </source>
</evidence>
<gene>
    <name evidence="7" type="ORF">MASS_0192</name>
</gene>
<dbReference type="InterPro" id="IPR004007">
    <property type="entry name" value="DhaL_dom"/>
</dbReference>
<dbReference type="Pfam" id="PF02733">
    <property type="entry name" value="Dak1"/>
    <property type="match status" value="1"/>
</dbReference>
<evidence type="ECO:0000256" key="3">
    <source>
        <dbReference type="ARBA" id="ARBA00022777"/>
    </source>
</evidence>
<evidence type="ECO:0000256" key="2">
    <source>
        <dbReference type="ARBA" id="ARBA00022741"/>
    </source>
</evidence>
<accession>A0AB33A4W5</accession>
<dbReference type="SUPFAM" id="SSF82549">
    <property type="entry name" value="DAK1/DegV-like"/>
    <property type="match status" value="1"/>
</dbReference>
<dbReference type="Gene3D" id="3.30.1180.20">
    <property type="entry name" value="Dihydroxyacetone kinase, domain 2"/>
    <property type="match status" value="1"/>
</dbReference>
<dbReference type="NCBIfam" id="NF011049">
    <property type="entry name" value="PRK14479.1"/>
    <property type="match status" value="1"/>
</dbReference>
<dbReference type="KEGG" id="mabb:MASS_0192"/>
<dbReference type="PANTHER" id="PTHR28629">
    <property type="entry name" value="TRIOKINASE/FMN CYCLASE"/>
    <property type="match status" value="1"/>
</dbReference>
<dbReference type="GO" id="GO:0019563">
    <property type="term" value="P:glycerol catabolic process"/>
    <property type="evidence" value="ECO:0007669"/>
    <property type="project" value="TreeGrafter"/>
</dbReference>
<organism evidence="7 8">
    <name type="scientific">Mycobacteroides abscessus subsp. bolletii 50594</name>
    <dbReference type="NCBI Taxonomy" id="1303024"/>
    <lineage>
        <taxon>Bacteria</taxon>
        <taxon>Bacillati</taxon>
        <taxon>Actinomycetota</taxon>
        <taxon>Actinomycetes</taxon>
        <taxon>Mycobacteriales</taxon>
        <taxon>Mycobacteriaceae</taxon>
        <taxon>Mycobacteroides</taxon>
        <taxon>Mycobacteroides abscessus</taxon>
    </lineage>
</organism>
<proteinExistence type="predicted"/>
<keyword evidence="3 7" id="KW-0418">Kinase</keyword>
<reference evidence="7 8" key="1">
    <citation type="journal article" date="2013" name="Genome Announc.">
        <title>Complete Genome Sequence of Mycobacterium massiliense Clinical Strain Asan 50594, Belonging to the Type II Genotype.</title>
        <authorList>
            <person name="Kim B.J."/>
            <person name="Kim B.R."/>
            <person name="Hong S.H."/>
            <person name="Seok S.H."/>
            <person name="Kook Y.H."/>
            <person name="Kim B.J."/>
        </authorList>
    </citation>
    <scope>NUCLEOTIDE SEQUENCE [LARGE SCALE GENOMIC DNA]</scope>
    <source>
        <strain evidence="7 8">50594</strain>
    </source>
</reference>
<dbReference type="PANTHER" id="PTHR28629:SF4">
    <property type="entry name" value="TRIOKINASE_FMN CYCLASE"/>
    <property type="match status" value="1"/>
</dbReference>
<dbReference type="FunFam" id="3.30.1180.20:FF:000001">
    <property type="entry name" value="Dihydroxyacetone kinase 1"/>
    <property type="match status" value="1"/>
</dbReference>
<keyword evidence="2" id="KW-0547">Nucleotide-binding</keyword>
<evidence type="ECO:0000313" key="8">
    <source>
        <dbReference type="Proteomes" id="UP000013961"/>
    </source>
</evidence>
<dbReference type="EMBL" id="CP004374">
    <property type="protein sequence ID" value="AGM26794.1"/>
    <property type="molecule type" value="Genomic_DNA"/>
</dbReference>
<keyword evidence="1" id="KW-0808">Transferase</keyword>
<dbReference type="InterPro" id="IPR004006">
    <property type="entry name" value="DhaK_dom"/>
</dbReference>
<dbReference type="FunFam" id="3.40.50.10440:FF:000001">
    <property type="entry name" value="Dihydroxyacetone kinase, DhaK subunit"/>
    <property type="match status" value="1"/>
</dbReference>
<dbReference type="AlphaFoldDB" id="A0AB33A4W5"/>
<dbReference type="FunFam" id="1.25.40.340:FF:000002">
    <property type="entry name" value="Dihydroxyacetone kinase, L subunit"/>
    <property type="match status" value="1"/>
</dbReference>
<dbReference type="Proteomes" id="UP000013961">
    <property type="component" value="Chromosome"/>
</dbReference>
<feature type="domain" description="DhaL" evidence="5">
    <location>
        <begin position="368"/>
        <end position="563"/>
    </location>
</feature>
<dbReference type="GO" id="GO:0005829">
    <property type="term" value="C:cytosol"/>
    <property type="evidence" value="ECO:0007669"/>
    <property type="project" value="TreeGrafter"/>
</dbReference>
<dbReference type="GO" id="GO:0004371">
    <property type="term" value="F:glycerone kinase activity"/>
    <property type="evidence" value="ECO:0007669"/>
    <property type="project" value="InterPro"/>
</dbReference>
<protein>
    <submittedName>
        <fullName evidence="7">Dihydroxyacetone kinase</fullName>
    </submittedName>
</protein>
<feature type="domain" description="DhaK" evidence="6">
    <location>
        <begin position="20"/>
        <end position="342"/>
    </location>
</feature>
<dbReference type="Gene3D" id="1.25.40.340">
    <property type="match status" value="1"/>
</dbReference>
<evidence type="ECO:0000256" key="4">
    <source>
        <dbReference type="ARBA" id="ARBA00022840"/>
    </source>
</evidence>
<evidence type="ECO:0000259" key="5">
    <source>
        <dbReference type="PROSITE" id="PS51480"/>
    </source>
</evidence>
<dbReference type="PROSITE" id="PS51481">
    <property type="entry name" value="DHAK"/>
    <property type="match status" value="1"/>
</dbReference>
<keyword evidence="4" id="KW-0067">ATP-binding</keyword>
<sequence>MAAGEPYGCRMAPLRNFLNTTESFIPDALRGLVAATADLRWDREHGYLIRDSPLRPGQVAIVSGGGSGHEPLHAGFIGRGMLTAACPGLIFTSPNALQIAGATVAADAGGGVLHVVKNYTGDVMNFSIARQIADESSVRTEVVLVDDDVATEVTDAAKPGRRGTAATVVVEKLCGAAAERGDQLAAVAALGRRVAASARSMAVALSPCTVPGAPVPSFDLPTGEMEIGVGIHGERGVDRAPVAPAAEIVAALLARILPAAQLRSGDEVIVVVNGLGATHSLELNLLFGEVAAQLAAAGIAVGRSLVGSFVTALDMAGASVTVVRADPEMFELWDAPTGAPGWPAVTGPPVGRLIDGTIVEPTDRADRGGENRWLSAFVERVRASVGMLTDLDRRAGDGDFGTNMAAALRHYELPLRGTDADVLFALSTSYFVRAGGTSGAVFGTFFRALYGGLGSEPWSTERVAHAVRHGLGRIQALGGARVGDKTVVDAVSPAADALDAAVRQGIPLALALRSAADAAAAGVQATRDAMAARGRASYVGEAARGVEDPGALVMSWFFEAAAGR</sequence>
<evidence type="ECO:0000256" key="1">
    <source>
        <dbReference type="ARBA" id="ARBA00022679"/>
    </source>
</evidence>
<dbReference type="InterPro" id="IPR036117">
    <property type="entry name" value="DhaL_dom_sf"/>
</dbReference>
<dbReference type="InterPro" id="IPR050861">
    <property type="entry name" value="Dihydroxyacetone_Kinase"/>
</dbReference>
<dbReference type="Gene3D" id="3.40.50.10440">
    <property type="entry name" value="Dihydroxyacetone kinase, domain 1"/>
    <property type="match status" value="1"/>
</dbReference>
<dbReference type="SMART" id="SM01120">
    <property type="entry name" value="Dak2"/>
    <property type="match status" value="1"/>
</dbReference>
<name>A0AB33A4W5_9MYCO</name>
<dbReference type="PROSITE" id="PS51480">
    <property type="entry name" value="DHAL"/>
    <property type="match status" value="1"/>
</dbReference>